<dbReference type="PANTHER" id="PTHR16771:SF0">
    <property type="entry name" value="26S PROTEASOME COMPLEX SUBUNIT SEM1"/>
    <property type="match status" value="1"/>
</dbReference>
<name>A0ABR4N2E8_9FUNG</name>
<keyword evidence="2 4" id="KW-0647">Proteasome</keyword>
<dbReference type="Proteomes" id="UP001527925">
    <property type="component" value="Unassembled WGS sequence"/>
</dbReference>
<accession>A0ABR4N2E8</accession>
<dbReference type="InterPro" id="IPR007834">
    <property type="entry name" value="DSS1_SEM1"/>
</dbReference>
<dbReference type="EMBL" id="JADGIZ020000042">
    <property type="protein sequence ID" value="KAL2913718.1"/>
    <property type="molecule type" value="Genomic_DNA"/>
</dbReference>
<evidence type="ECO:0000256" key="3">
    <source>
        <dbReference type="SAM" id="MobiDB-lite"/>
    </source>
</evidence>
<proteinExistence type="inferred from homology"/>
<evidence type="ECO:0000313" key="4">
    <source>
        <dbReference type="EMBL" id="KAL2913718.1"/>
    </source>
</evidence>
<dbReference type="GO" id="GO:0000502">
    <property type="term" value="C:proteasome complex"/>
    <property type="evidence" value="ECO:0007669"/>
    <property type="project" value="UniProtKB-KW"/>
</dbReference>
<dbReference type="SMART" id="SM01385">
    <property type="entry name" value="DSS1_SEM1"/>
    <property type="match status" value="1"/>
</dbReference>
<dbReference type="PANTHER" id="PTHR16771">
    <property type="entry name" value="26 PROTEASOME COMPLEX SUBUNIT DSS1"/>
    <property type="match status" value="1"/>
</dbReference>
<evidence type="ECO:0000313" key="5">
    <source>
        <dbReference type="Proteomes" id="UP001527925"/>
    </source>
</evidence>
<keyword evidence="2" id="KW-0539">Nucleus</keyword>
<dbReference type="Pfam" id="PF05160">
    <property type="entry name" value="DSS1_SEM1"/>
    <property type="match status" value="1"/>
</dbReference>
<organism evidence="4 5">
    <name type="scientific">Polyrhizophydium stewartii</name>
    <dbReference type="NCBI Taxonomy" id="2732419"/>
    <lineage>
        <taxon>Eukaryota</taxon>
        <taxon>Fungi</taxon>
        <taxon>Fungi incertae sedis</taxon>
        <taxon>Chytridiomycota</taxon>
        <taxon>Chytridiomycota incertae sedis</taxon>
        <taxon>Chytridiomycetes</taxon>
        <taxon>Rhizophydiales</taxon>
        <taxon>Rhizophydiales incertae sedis</taxon>
        <taxon>Polyrhizophydium</taxon>
    </lineage>
</organism>
<evidence type="ECO:0000256" key="1">
    <source>
        <dbReference type="ARBA" id="ARBA00034491"/>
    </source>
</evidence>
<reference evidence="4 5" key="1">
    <citation type="submission" date="2023-09" db="EMBL/GenBank/DDBJ databases">
        <title>Pangenome analysis of Batrachochytrium dendrobatidis and related Chytrids.</title>
        <authorList>
            <person name="Yacoub M.N."/>
            <person name="Stajich J.E."/>
            <person name="James T.Y."/>
        </authorList>
    </citation>
    <scope>NUCLEOTIDE SEQUENCE [LARGE SCALE GENOMIC DNA]</scope>
    <source>
        <strain evidence="4 5">JEL0888</strain>
    </source>
</reference>
<feature type="region of interest" description="Disordered" evidence="3">
    <location>
        <begin position="1"/>
        <end position="26"/>
    </location>
</feature>
<comment type="similarity">
    <text evidence="1 2">Belongs to the DSS1/SEM1 family.</text>
</comment>
<comment type="subcellular location">
    <subcellularLocation>
        <location evidence="2">Nucleus</location>
    </subcellularLocation>
</comment>
<protein>
    <recommendedName>
        <fullName evidence="2">26S proteasome complex subunit SEM1</fullName>
    </recommendedName>
</protein>
<gene>
    <name evidence="4" type="primary">SHFM1_1</name>
    <name evidence="4" type="ORF">HK105_206734</name>
</gene>
<evidence type="ECO:0000256" key="2">
    <source>
        <dbReference type="RuleBase" id="RU369057"/>
    </source>
</evidence>
<keyword evidence="5" id="KW-1185">Reference proteome</keyword>
<sequence>MSARPSDDDEFQDFRQDDWQEADEDHEDARLWLEDWDNEEFDDEFTRQLRAELVKMGASLASASRG</sequence>
<comment type="caution">
    <text evidence="4">The sequence shown here is derived from an EMBL/GenBank/DDBJ whole genome shotgun (WGS) entry which is preliminary data.</text>
</comment>
<comment type="function">
    <text evidence="2">Component of the 26S proteasome, a multiprotein complex involved in the ATP-dependent degradation of ubiquitinated proteins.</text>
</comment>